<name>Q8E9K4_SHEON</name>
<feature type="domain" description="Helicase ATP-binding" evidence="2">
    <location>
        <begin position="472"/>
        <end position="654"/>
    </location>
</feature>
<organism evidence="4 5">
    <name type="scientific">Shewanella oneidensis (strain ATCC 700550 / JCM 31522 / CIP 106686 / LMG 19005 / NCIMB 14063 / MR-1)</name>
    <dbReference type="NCBI Taxonomy" id="211586"/>
    <lineage>
        <taxon>Bacteria</taxon>
        <taxon>Pseudomonadati</taxon>
        <taxon>Pseudomonadota</taxon>
        <taxon>Gammaproteobacteria</taxon>
        <taxon>Alteromonadales</taxon>
        <taxon>Shewanellaceae</taxon>
        <taxon>Shewanella</taxon>
    </lineage>
</organism>
<reference evidence="4 5" key="1">
    <citation type="journal article" date="2002" name="Nat. Biotechnol.">
        <title>Genome sequence of the dissimilatory metal ion-reducing bacterium Shewanella oneidensis.</title>
        <authorList>
            <person name="Heidelberg J.F."/>
            <person name="Paulsen I.T."/>
            <person name="Nelson K.E."/>
            <person name="Gaidos E.J."/>
            <person name="Nelson W.C."/>
            <person name="Read T.D."/>
            <person name="Eisen J.A."/>
            <person name="Seshadri R."/>
            <person name="Ward N."/>
            <person name="Methe B."/>
            <person name="Clayton R.A."/>
            <person name="Meyer T."/>
            <person name="Tsapin A."/>
            <person name="Scott J."/>
            <person name="Beanan M."/>
            <person name="Brinkac L."/>
            <person name="Daugherty S."/>
            <person name="DeBoy R.T."/>
            <person name="Dodson R.J."/>
            <person name="Durkin A.S."/>
            <person name="Haft D.H."/>
            <person name="Kolonay J.F."/>
            <person name="Madupu R."/>
            <person name="Peterson J.D."/>
            <person name="Umayam L.A."/>
            <person name="White O."/>
            <person name="Wolf A.M."/>
            <person name="Vamathevan J."/>
            <person name="Weidman J."/>
            <person name="Impraim M."/>
            <person name="Lee K."/>
            <person name="Berry K."/>
            <person name="Lee C."/>
            <person name="Mueller J."/>
            <person name="Khouri H."/>
            <person name="Gill J."/>
            <person name="Utterback T.R."/>
            <person name="McDonald L.A."/>
            <person name="Feldblyum T.V."/>
            <person name="Smith H.O."/>
            <person name="Venter J.C."/>
            <person name="Nealson K.H."/>
            <person name="Fraser C.M."/>
        </authorList>
    </citation>
    <scope>NUCLEOTIDE SEQUENCE [LARGE SCALE GENOMIC DNA]</scope>
    <source>
        <strain evidence="5">ATCC 700550 / JCM 31522 / CIP 106686 / LMG 19005 / NCIMB 14063 / MR-1</strain>
    </source>
</reference>
<dbReference type="SMART" id="SM00490">
    <property type="entry name" value="HELICc"/>
    <property type="match status" value="1"/>
</dbReference>
<dbReference type="GO" id="GO:0009307">
    <property type="term" value="P:DNA restriction-modification system"/>
    <property type="evidence" value="ECO:0000318"/>
    <property type="project" value="GO_Central"/>
</dbReference>
<keyword evidence="1" id="KW-0175">Coiled coil</keyword>
<dbReference type="Pfam" id="PF00271">
    <property type="entry name" value="Helicase_C"/>
    <property type="match status" value="1"/>
</dbReference>
<dbReference type="EMBL" id="AE014299">
    <property type="protein sequence ID" value="AAN57238.1"/>
    <property type="molecule type" value="Genomic_DNA"/>
</dbReference>
<dbReference type="PATRIC" id="fig|211586.12.peg.4126"/>
<dbReference type="GO" id="GO:0005524">
    <property type="term" value="F:ATP binding"/>
    <property type="evidence" value="ECO:0007669"/>
    <property type="project" value="UniProtKB-KW"/>
</dbReference>
<dbReference type="CDD" id="cd18032">
    <property type="entry name" value="DEXHc_RE_I_III_res"/>
    <property type="match status" value="1"/>
</dbReference>
<dbReference type="GO" id="GO:0009035">
    <property type="term" value="F:type I site-specific deoxyribonuclease activity"/>
    <property type="evidence" value="ECO:0007669"/>
    <property type="project" value="UniProtKB-EC"/>
</dbReference>
<dbReference type="Pfam" id="PF08463">
    <property type="entry name" value="EcoEI_R_C"/>
    <property type="match status" value="1"/>
</dbReference>
<dbReference type="RefSeq" id="WP_011073938.1">
    <property type="nucleotide sequence ID" value="NC_004347.2"/>
</dbReference>
<dbReference type="InterPro" id="IPR014001">
    <property type="entry name" value="Helicase_ATP-bd"/>
</dbReference>
<feature type="domain" description="Helicase C-terminal" evidence="3">
    <location>
        <begin position="730"/>
        <end position="892"/>
    </location>
</feature>
<dbReference type="Gene3D" id="3.90.1570.30">
    <property type="match status" value="1"/>
</dbReference>
<keyword evidence="5" id="KW-1185">Reference proteome</keyword>
<evidence type="ECO:0000313" key="5">
    <source>
        <dbReference type="Proteomes" id="UP000008186"/>
    </source>
</evidence>
<dbReference type="InterPro" id="IPR050742">
    <property type="entry name" value="Helicase_Restrict-Modif_Enz"/>
</dbReference>
<dbReference type="SUPFAM" id="SSF52540">
    <property type="entry name" value="P-loop containing nucleoside triphosphate hydrolases"/>
    <property type="match status" value="1"/>
</dbReference>
<dbReference type="PROSITE" id="PS51194">
    <property type="entry name" value="HELICASE_CTER"/>
    <property type="match status" value="1"/>
</dbReference>
<dbReference type="OrthoDB" id="9804086at2"/>
<keyword evidence="4" id="KW-0540">Nuclease</keyword>
<dbReference type="REBASE" id="6512">
    <property type="entry name" value="SonIVP"/>
</dbReference>
<dbReference type="PROSITE" id="PS51192">
    <property type="entry name" value="HELICASE_ATP_BIND_1"/>
    <property type="match status" value="1"/>
</dbReference>
<dbReference type="PhylomeDB" id="Q8E9K4"/>
<dbReference type="NCBIfam" id="NF008521">
    <property type="entry name" value="PRK11448.1"/>
    <property type="match status" value="1"/>
</dbReference>
<dbReference type="Gene3D" id="3.40.50.300">
    <property type="entry name" value="P-loop containing nucleotide triphosphate hydrolases"/>
    <property type="match status" value="2"/>
</dbReference>
<reference evidence="4 5" key="4">
    <citation type="journal article" date="2011" name="BMC Genomics">
        <title>Genome-wide protein localization prediction strategies for gram negative bacteria.</title>
        <authorList>
            <person name="Romine M.F."/>
        </authorList>
    </citation>
    <scope>NUCLEOTIDE SEQUENCE [LARGE SCALE GENOMIC DNA]</scope>
    <source>
        <strain evidence="5">ATCC 700550 / JCM 31522 / CIP 106686 / LMG 19005 / NCIMB 14063 / MR-1</strain>
    </source>
</reference>
<evidence type="ECO:0000259" key="2">
    <source>
        <dbReference type="PROSITE" id="PS51192"/>
    </source>
</evidence>
<dbReference type="InterPro" id="IPR013670">
    <property type="entry name" value="EcoEI_R_C_dom"/>
</dbReference>
<dbReference type="HOGENOM" id="CLU_007363_0_0_6"/>
<evidence type="ECO:0000259" key="3">
    <source>
        <dbReference type="PROSITE" id="PS51194"/>
    </source>
</evidence>
<feature type="coiled-coil region" evidence="1">
    <location>
        <begin position="156"/>
        <end position="258"/>
    </location>
</feature>
<dbReference type="SMART" id="SM00487">
    <property type="entry name" value="DEXDc"/>
    <property type="match status" value="1"/>
</dbReference>
<dbReference type="InterPro" id="IPR007409">
    <property type="entry name" value="Restrct_endonuc_type1_HsdR_N"/>
</dbReference>
<dbReference type="PANTHER" id="PTHR47396">
    <property type="entry name" value="TYPE I RESTRICTION ENZYME ECOKI R PROTEIN"/>
    <property type="match status" value="1"/>
</dbReference>
<dbReference type="InterPro" id="IPR001650">
    <property type="entry name" value="Helicase_C-like"/>
</dbReference>
<dbReference type="EC" id="3.1.21.3" evidence="4"/>
<dbReference type="InterPro" id="IPR025285">
    <property type="entry name" value="DUF4145"/>
</dbReference>
<dbReference type="Pfam" id="PF13643">
    <property type="entry name" value="DUF4145"/>
    <property type="match status" value="1"/>
</dbReference>
<dbReference type="Pfam" id="PF04851">
    <property type="entry name" value="ResIII"/>
    <property type="match status" value="1"/>
</dbReference>
<dbReference type="eggNOG" id="COG4096">
    <property type="taxonomic scope" value="Bacteria"/>
</dbReference>
<dbReference type="Proteomes" id="UP000008186">
    <property type="component" value="Chromosome"/>
</dbReference>
<keyword evidence="4" id="KW-0378">Hydrolase</keyword>
<dbReference type="BioCyc" id="SONE211586:G1GMP-3942-MONOMER"/>
<dbReference type="Pfam" id="PF04313">
    <property type="entry name" value="HSDR_N"/>
    <property type="match status" value="1"/>
</dbReference>
<evidence type="ECO:0000256" key="1">
    <source>
        <dbReference type="SAM" id="Coils"/>
    </source>
</evidence>
<dbReference type="AlphaFoldDB" id="Q8E9K4"/>
<dbReference type="KEGG" id="son:SO_4267"/>
<reference evidence="4 5" key="3">
    <citation type="journal article" date="2008" name="Appl. Environ. Microbiol.">
        <title>Identification of mobile elements and pseudogenes in the Shewanella oneidensis MR-1 genome.</title>
        <authorList>
            <person name="Romine M.F."/>
            <person name="Carlson T.S."/>
            <person name="Norbeck A.D."/>
            <person name="McCue L.A."/>
            <person name="Lipton M.S."/>
        </authorList>
    </citation>
    <scope>NUCLEOTIDE SEQUENCE [LARGE SCALE GENOMIC DNA]</scope>
    <source>
        <strain evidence="5">ATCC 700550 / JCM 31522 / CIP 106686 / LMG 19005 / NCIMB 14063 / MR-1</strain>
    </source>
</reference>
<sequence>MALDTQGQSTEKDSANFSFLKPYDPIFIDLACSAERAFTSDPNTTLIKLRQLGEAMAQDIAARCGIEFDDKTTQADLLFKINRELTLEPVVRQLFHALRIEGNKATHQFRTQHKEALEGLKLARSLAIWFHHTFGDQKTAFKAGPFVPPEDPSKQLQELQTQIELLRSELNDNHQQLADNQQLTTLLAREKEEYAVLAEQMDAEARALSKLAAQHEQALVAQKHQFELRIKALQAELVQLAQVDNQAATKNKKQLSQQASKAGNHIELNEELTRVLIDQQLIEAGWIADSQRLDFRKGTRPEKGKNLAIAEWITWHKGKKGRADYVLFCGLIPVAVVEAKKENTHVAGKISQAERYSKGYKLIAPQQGAWEIEGRTVAWADDADGHYHIPFVYSCNGREFNKQLAELSGTWFRDTRKPSNTKRALQQFHSPDGLLDKLKRSREAAEQTLQQEGFDYLGLRDYQQKAIAAVESALAQDNTQCLLAMATGTGKTRTIIGLMYRFLKAERFRRILFLVDRTALGEQACDSFDEAKLEQNKVLSSIYNIAELGDMKSEAETRIQVATVQAMVKRIFMSDNPPPLDEFDCIIVDEAHRGYALDQQMTEGELATRDASQYLSSYRRVLDYFDAVRIGLTATPAKHTSEIFGKPVYTYSYREAVAGDWLIDHEPPIRYETLLNKHGIKFEKGETVTSINTQTGEIETADLEDELKFDVESFNKRVITESFNEVICQELIKELDPFGDEKTMIFCATDVHADMVKRLLDKAFLDMYGDDYNQAAVAKITGQSDKVSQLIRQYKNERYPNIAITVDLLSTGIDVPKICHLVFLRRVKSRILYEQMMGRATRRCDDIGKTAFKIYDPVDIYSALEAVNTMKPIVKDPNITLEQLVDELTDDTFLERALNTPGEQVGAGADSHTNSHAHDVLNQLGQKVMRVMRKATKKAENKPELKAKLEQLEELWGVAPAKLHQHLHQIGPREAAQFFKQHQSLINQLAEVRYLVGSDSMPLIYEGRDEFIERQQNYGIHEKPADYLESFSHFIKQNINQSAALSVVVNRPKDLTRAQLKEVKLLLDEAGYSEAHLQSAWRKNTNQDIAASIIGYIRQAALDEALIPFAQRVNNAMQRIYSEHDWNPNQRKWLDRLAKQLVHEAVIDKAFVNNRFASDGGAKRFNSVLNDQLDTILDELNAYLWQVG</sequence>
<dbReference type="InterPro" id="IPR006935">
    <property type="entry name" value="Helicase/UvrB_N"/>
</dbReference>
<accession>Q8E9K4</accession>
<dbReference type="STRING" id="211586.SO_4267"/>
<dbReference type="CDD" id="cd18799">
    <property type="entry name" value="SF2_C_EcoAI-like"/>
    <property type="match status" value="1"/>
</dbReference>
<dbReference type="GO" id="GO:0005829">
    <property type="term" value="C:cytosol"/>
    <property type="evidence" value="ECO:0000318"/>
    <property type="project" value="GO_Central"/>
</dbReference>
<dbReference type="PaxDb" id="211586-SO_4267"/>
<gene>
    <name evidence="4" type="primary">hsdR</name>
    <name evidence="4" type="ordered locus">SO_4267</name>
</gene>
<proteinExistence type="predicted"/>
<keyword evidence="4" id="KW-0255">Endonuclease</keyword>
<dbReference type="PANTHER" id="PTHR47396:SF1">
    <property type="entry name" value="ATP-DEPENDENT HELICASE IRC3-RELATED"/>
    <property type="match status" value="1"/>
</dbReference>
<dbReference type="InterPro" id="IPR027417">
    <property type="entry name" value="P-loop_NTPase"/>
</dbReference>
<dbReference type="GO" id="GO:0003677">
    <property type="term" value="F:DNA binding"/>
    <property type="evidence" value="ECO:0007669"/>
    <property type="project" value="UniProtKB-KW"/>
</dbReference>
<evidence type="ECO:0000313" key="4">
    <source>
        <dbReference type="EMBL" id="AAN57238.1"/>
    </source>
</evidence>
<reference evidence="4 5" key="2">
    <citation type="journal article" date="2005" name="Proteomics">
        <title>Global detection and characterization of hypothetical proteins in Shewanella oneidensis MR-1 using LC-MS based proteomics.</title>
        <authorList>
            <person name="Elias D.A."/>
            <person name="Monroe M.E."/>
            <person name="Marshall M.J."/>
            <person name="Romine M.F."/>
            <person name="Belieav A.S."/>
            <person name="Fredrickson J.K."/>
            <person name="Anderson G.A."/>
            <person name="Smith R.D."/>
            <person name="Lipton M.S."/>
        </authorList>
    </citation>
    <scope>NUCLEOTIDE SEQUENCE [LARGE SCALE GENOMIC DNA]</scope>
    <source>
        <strain evidence="5">ATCC 700550 / JCM 31522 / CIP 106686 / LMG 19005 / NCIMB 14063 / MR-1</strain>
    </source>
</reference>
<protein>
    <submittedName>
        <fullName evidence="4">Type I restriction-modification system restriction endonuclease cleavage subunit HsdR</fullName>
        <ecNumber evidence="4">3.1.21.3</ecNumber>
    </submittedName>
</protein>